<keyword evidence="1" id="KW-0472">Membrane</keyword>
<evidence type="ECO:0000313" key="2">
    <source>
        <dbReference type="EMBL" id="WGW04097.1"/>
    </source>
</evidence>
<dbReference type="Proteomes" id="UP001241605">
    <property type="component" value="Chromosome"/>
</dbReference>
<sequence>MGLLSAGILIGAGGTVAMDLWALALNRAIGQPLPNWGNVGRWTGHLPRGVIFHDDIGVVEPVEAEIAIGWALHYAVGIAYGVIFVLLAGMDWVAAPTFLPVWIFAIVTIGAGWFLLHPGMGLGWALAKTANPWKGRVMGLLAHTMFGLGMYLTALAI</sequence>
<dbReference type="RefSeq" id="WP_282300728.1">
    <property type="nucleotide sequence ID" value="NZ_CP124616.1"/>
</dbReference>
<keyword evidence="1" id="KW-1133">Transmembrane helix</keyword>
<name>A0ABY8QIW7_9RHOB</name>
<proteinExistence type="predicted"/>
<reference evidence="2 3" key="1">
    <citation type="submission" date="2023-05" db="EMBL/GenBank/DDBJ databases">
        <title>YMD87, complete Genome.</title>
        <authorList>
            <person name="Zhang J."/>
            <person name="Xu X."/>
        </authorList>
    </citation>
    <scope>NUCLEOTIDE SEQUENCE [LARGE SCALE GENOMIC DNA]</scope>
    <source>
        <strain evidence="2 3">YMD87</strain>
    </source>
</reference>
<accession>A0ABY8QIW7</accession>
<keyword evidence="3" id="KW-1185">Reference proteome</keyword>
<feature type="transmembrane region" description="Helical" evidence="1">
    <location>
        <begin position="136"/>
        <end position="156"/>
    </location>
</feature>
<evidence type="ECO:0000313" key="3">
    <source>
        <dbReference type="Proteomes" id="UP001241605"/>
    </source>
</evidence>
<keyword evidence="1" id="KW-0812">Transmembrane</keyword>
<dbReference type="InterPro" id="IPR021329">
    <property type="entry name" value="DUF2938"/>
</dbReference>
<dbReference type="Pfam" id="PF11158">
    <property type="entry name" value="DUF2938"/>
    <property type="match status" value="1"/>
</dbReference>
<feature type="transmembrane region" description="Helical" evidence="1">
    <location>
        <begin position="71"/>
        <end position="90"/>
    </location>
</feature>
<organism evidence="2 3">
    <name type="scientific">Tropicibacter oceani</name>
    <dbReference type="NCBI Taxonomy" id="3058420"/>
    <lineage>
        <taxon>Bacteria</taxon>
        <taxon>Pseudomonadati</taxon>
        <taxon>Pseudomonadota</taxon>
        <taxon>Alphaproteobacteria</taxon>
        <taxon>Rhodobacterales</taxon>
        <taxon>Roseobacteraceae</taxon>
        <taxon>Tropicibacter</taxon>
    </lineage>
</organism>
<dbReference type="EMBL" id="CP124616">
    <property type="protein sequence ID" value="WGW04097.1"/>
    <property type="molecule type" value="Genomic_DNA"/>
</dbReference>
<protein>
    <submittedName>
        <fullName evidence="2">DUF2938 domain-containing protein</fullName>
    </submittedName>
</protein>
<gene>
    <name evidence="2" type="ORF">QF118_00735</name>
</gene>
<evidence type="ECO:0000256" key="1">
    <source>
        <dbReference type="SAM" id="Phobius"/>
    </source>
</evidence>
<feature type="transmembrane region" description="Helical" evidence="1">
    <location>
        <begin position="97"/>
        <end position="116"/>
    </location>
</feature>